<dbReference type="Proteomes" id="UP000315388">
    <property type="component" value="Unassembled WGS sequence"/>
</dbReference>
<comment type="caution">
    <text evidence="1">The sequence shown here is derived from an EMBL/GenBank/DDBJ whole genome shotgun (WGS) entry which is preliminary data.</text>
</comment>
<dbReference type="AlphaFoldDB" id="A0A502BSU2"/>
<sequence length="148" mass="16842">MTVDPRVYLICAEYGIKIVDAHRYPDIGETRAVATLDRILRNYGEGHFRLVMTTLAETANNKACLDEFGLWMASDMVIANRGLIERDTSAWLELWDAIPLGRLQFIANDLSGITPQRHAISGMVYERVFRRFGPNAEQLDLLDDRRTA</sequence>
<evidence type="ECO:0000313" key="1">
    <source>
        <dbReference type="EMBL" id="TPF76721.1"/>
    </source>
</evidence>
<protein>
    <submittedName>
        <fullName evidence="1">Uncharacterized protein</fullName>
    </submittedName>
</protein>
<keyword evidence="2" id="KW-1185">Reference proteome</keyword>
<gene>
    <name evidence="1" type="ORF">FHY56_04300</name>
</gene>
<reference evidence="1 2" key="1">
    <citation type="journal article" date="2003" name="Int. J. Syst. Evol. Microbiol.">
        <title>Towards a standardized format for the description of a novel species (of an established genus): Ochrobactrum gallinifaecis sp. nov.</title>
        <authorList>
            <person name="Kampfer P."/>
            <person name="Buczolits S."/>
            <person name="Albrecht A."/>
            <person name="Busse H.J."/>
            <person name="Stackebrandt E."/>
        </authorList>
    </citation>
    <scope>NUCLEOTIDE SEQUENCE [LARGE SCALE GENOMIC DNA]</scope>
    <source>
        <strain evidence="1 2">ISO 196</strain>
    </source>
</reference>
<accession>A0A502BSU2</accession>
<evidence type="ECO:0000313" key="2">
    <source>
        <dbReference type="Proteomes" id="UP000315388"/>
    </source>
</evidence>
<dbReference type="RefSeq" id="WP_140903933.1">
    <property type="nucleotide sequence ID" value="NZ_JBHTMD010000020.1"/>
</dbReference>
<dbReference type="OrthoDB" id="8115165at2"/>
<name>A0A502BSU2_9HYPH</name>
<dbReference type="EMBL" id="VEWJ01000002">
    <property type="protein sequence ID" value="TPF76721.1"/>
    <property type="molecule type" value="Genomic_DNA"/>
</dbReference>
<organism evidence="1 2">
    <name type="scientific">Brucella gallinifaecis</name>
    <dbReference type="NCBI Taxonomy" id="215590"/>
    <lineage>
        <taxon>Bacteria</taxon>
        <taxon>Pseudomonadati</taxon>
        <taxon>Pseudomonadota</taxon>
        <taxon>Alphaproteobacteria</taxon>
        <taxon>Hyphomicrobiales</taxon>
        <taxon>Brucellaceae</taxon>
        <taxon>Brucella/Ochrobactrum group</taxon>
        <taxon>Brucella</taxon>
    </lineage>
</organism>
<proteinExistence type="predicted"/>